<dbReference type="KEGG" id="aef:GEV26_01985"/>
<protein>
    <submittedName>
        <fullName evidence="1">Uncharacterized protein</fullName>
    </submittedName>
</protein>
<dbReference type="RefSeq" id="WP_153651513.1">
    <property type="nucleotide sequence ID" value="NZ_CP045737.1"/>
</dbReference>
<accession>A0A5Q2MF05</accession>
<proteinExistence type="predicted"/>
<dbReference type="Proteomes" id="UP000392064">
    <property type="component" value="Chromosome"/>
</dbReference>
<dbReference type="InterPro" id="IPR027417">
    <property type="entry name" value="P-loop_NTPase"/>
</dbReference>
<organism evidence="1 2">
    <name type="scientific">Aeromicrobium yanjiei</name>
    <dbReference type="NCBI Taxonomy" id="2662028"/>
    <lineage>
        <taxon>Bacteria</taxon>
        <taxon>Bacillati</taxon>
        <taxon>Actinomycetota</taxon>
        <taxon>Actinomycetes</taxon>
        <taxon>Propionibacteriales</taxon>
        <taxon>Nocardioidaceae</taxon>
        <taxon>Aeromicrobium</taxon>
    </lineage>
</organism>
<name>A0A5Q2MF05_9ACTN</name>
<reference evidence="1 2" key="1">
    <citation type="submission" date="2019-11" db="EMBL/GenBank/DDBJ databases">
        <authorList>
            <person name="Li J."/>
        </authorList>
    </citation>
    <scope>NUCLEOTIDE SEQUENCE [LARGE SCALE GENOMIC DNA]</scope>
    <source>
        <strain evidence="1 2">MF47</strain>
    </source>
</reference>
<gene>
    <name evidence="1" type="ORF">GEV26_01985</name>
</gene>
<dbReference type="AlphaFoldDB" id="A0A5Q2MF05"/>
<sequence length="806" mass="87272">MTESRQGQHADPWPPPFSESYVKDARALLERRPALVVVGPPGSGRNRLAAEIAGLDPDGTAVARHVAHHGEKDLRWFTVQQLLPRLDLAPDVDDRTAEAAVRAAVQTLPDHERTFVLTNAHLCDPASVRVLSRVAATGDLRLVATLAPETVISQPHLLGVAEVVQLLPLDSAAVTALLQTRFGAVPHPTVVQVLLERTAGSYGVLREVCDAACEAGIIVAVEGVLVLNPDRTDATSERLSALWAPETVERLGGGPAIAELIDLTALLGGLDLAEARRRLDPTAIDVAVAHGTLRDAAGWLRFASHAEATVLRRTMAPERQRELFDRWADQFPSTLDRPGVSLLAAEWWLATDHPLSPELASRAAREANLAGRHQRALAFTDPAHHEVDSVVAPLERAYALLELGALDDLATMFEGLDPQDLSEDELLPYVRWVARRDAGADQQDLLDRATSSADPQAARRRTAVRSLAGLVDRCQSESGDELVSELRALTFSARLSPGNRALAFTALSTAQRQSGHADRAVESAEFALRLLLDGPDQPSAFHLDVAREAHVLALITALDLAEADQAITDYSSGVLGLAGSGRMTAALRCLLDLVRGDVQDALVNARLCLAALRHHDPHQIRGRVEAMLSLVLVQSGRHDEAHDLLEVSRTHTARRLQHDLERRITQACAHDALAEPEEALALLTGVAAEARSHQLRLAEIDACVLSVQIGGPPYLPQLIDAVDDLVEPVGTPAVWQTFARAAQAYDIPGLVALAEELEVREARFYAAAVAQYVLDMARRATDLRPLTRTRLQELADPVSHRHIEPT</sequence>
<evidence type="ECO:0000313" key="1">
    <source>
        <dbReference type="EMBL" id="QGG40241.1"/>
    </source>
</evidence>
<dbReference type="SUPFAM" id="SSF52540">
    <property type="entry name" value="P-loop containing nucleoside triphosphate hydrolases"/>
    <property type="match status" value="1"/>
</dbReference>
<keyword evidence="2" id="KW-1185">Reference proteome</keyword>
<dbReference type="EMBL" id="CP045737">
    <property type="protein sequence ID" value="QGG40241.1"/>
    <property type="molecule type" value="Genomic_DNA"/>
</dbReference>
<evidence type="ECO:0000313" key="2">
    <source>
        <dbReference type="Proteomes" id="UP000392064"/>
    </source>
</evidence>